<feature type="non-terminal residue" evidence="7">
    <location>
        <position position="324"/>
    </location>
</feature>
<keyword evidence="3" id="KW-0539">Nucleus</keyword>
<dbReference type="PROSITE" id="PS51294">
    <property type="entry name" value="HTH_MYB"/>
    <property type="match status" value="1"/>
</dbReference>
<dbReference type="SMART" id="SM00717">
    <property type="entry name" value="SANT"/>
    <property type="match status" value="4"/>
</dbReference>
<dbReference type="InterPro" id="IPR046775">
    <property type="entry name" value="DMTF1_N"/>
</dbReference>
<evidence type="ECO:0008006" key="9">
    <source>
        <dbReference type="Google" id="ProtNLM"/>
    </source>
</evidence>
<dbReference type="RefSeq" id="XP_009051778.1">
    <property type="nucleotide sequence ID" value="XM_009053530.1"/>
</dbReference>
<dbReference type="AlphaFoldDB" id="V4A275"/>
<dbReference type="Proteomes" id="UP000030746">
    <property type="component" value="Unassembled WGS sequence"/>
</dbReference>
<dbReference type="InterPro" id="IPR009057">
    <property type="entry name" value="Homeodomain-like_sf"/>
</dbReference>
<dbReference type="HOGENOM" id="CLU_021360_0_0_1"/>
<dbReference type="GO" id="GO:0005634">
    <property type="term" value="C:nucleus"/>
    <property type="evidence" value="ECO:0007669"/>
    <property type="project" value="UniProtKB-SubCell"/>
</dbReference>
<accession>V4A275</accession>
<keyword evidence="2" id="KW-0238">DNA-binding</keyword>
<dbReference type="Pfam" id="PF00249">
    <property type="entry name" value="Myb_DNA-binding"/>
    <property type="match status" value="2"/>
</dbReference>
<dbReference type="SUPFAM" id="SSF46689">
    <property type="entry name" value="Homeodomain-like"/>
    <property type="match status" value="2"/>
</dbReference>
<proteinExistence type="predicted"/>
<dbReference type="GO" id="GO:0000978">
    <property type="term" value="F:RNA polymerase II cis-regulatory region sequence-specific DNA binding"/>
    <property type="evidence" value="ECO:0007669"/>
    <property type="project" value="TreeGrafter"/>
</dbReference>
<evidence type="ECO:0000256" key="4">
    <source>
        <dbReference type="SAM" id="MobiDB-lite"/>
    </source>
</evidence>
<evidence type="ECO:0000256" key="2">
    <source>
        <dbReference type="ARBA" id="ARBA00023125"/>
    </source>
</evidence>
<dbReference type="CDD" id="cd00167">
    <property type="entry name" value="SANT"/>
    <property type="match status" value="1"/>
</dbReference>
<dbReference type="GeneID" id="20229816"/>
<evidence type="ECO:0000313" key="8">
    <source>
        <dbReference type="Proteomes" id="UP000030746"/>
    </source>
</evidence>
<evidence type="ECO:0000313" key="7">
    <source>
        <dbReference type="EMBL" id="ESO97938.1"/>
    </source>
</evidence>
<protein>
    <recommendedName>
        <fullName evidence="9">Cyclin-D-binding Myb-like transcription factor 1</fullName>
    </recommendedName>
</protein>
<feature type="domain" description="HTH myb-type" evidence="6">
    <location>
        <begin position="193"/>
        <end position="258"/>
    </location>
</feature>
<comment type="subcellular location">
    <subcellularLocation>
        <location evidence="1">Nucleus</location>
    </subcellularLocation>
</comment>
<dbReference type="GO" id="GO:0000981">
    <property type="term" value="F:DNA-binding transcription factor activity, RNA polymerase II-specific"/>
    <property type="evidence" value="ECO:0007669"/>
    <property type="project" value="TreeGrafter"/>
</dbReference>
<dbReference type="EMBL" id="KB201304">
    <property type="protein sequence ID" value="ESO97938.1"/>
    <property type="molecule type" value="Genomic_DNA"/>
</dbReference>
<dbReference type="PROSITE" id="PS50090">
    <property type="entry name" value="MYB_LIKE"/>
    <property type="match status" value="1"/>
</dbReference>
<evidence type="ECO:0000256" key="3">
    <source>
        <dbReference type="ARBA" id="ARBA00023242"/>
    </source>
</evidence>
<evidence type="ECO:0000259" key="6">
    <source>
        <dbReference type="PROSITE" id="PS51294"/>
    </source>
</evidence>
<feature type="domain" description="Myb-like" evidence="5">
    <location>
        <begin position="193"/>
        <end position="254"/>
    </location>
</feature>
<reference evidence="7 8" key="1">
    <citation type="journal article" date="2013" name="Nature">
        <title>Insights into bilaterian evolution from three spiralian genomes.</title>
        <authorList>
            <person name="Simakov O."/>
            <person name="Marletaz F."/>
            <person name="Cho S.J."/>
            <person name="Edsinger-Gonzales E."/>
            <person name="Havlak P."/>
            <person name="Hellsten U."/>
            <person name="Kuo D.H."/>
            <person name="Larsson T."/>
            <person name="Lv J."/>
            <person name="Arendt D."/>
            <person name="Savage R."/>
            <person name="Osoegawa K."/>
            <person name="de Jong P."/>
            <person name="Grimwood J."/>
            <person name="Chapman J.A."/>
            <person name="Shapiro H."/>
            <person name="Aerts A."/>
            <person name="Otillar R.P."/>
            <person name="Terry A.Y."/>
            <person name="Boore J.L."/>
            <person name="Grigoriev I.V."/>
            <person name="Lindberg D.R."/>
            <person name="Seaver E.C."/>
            <person name="Weisblat D.A."/>
            <person name="Putnam N.H."/>
            <person name="Rokhsar D.S."/>
        </authorList>
    </citation>
    <scope>NUCLEOTIDE SEQUENCE [LARGE SCALE GENOMIC DNA]</scope>
</reference>
<dbReference type="OMA" id="YCCKKWY"/>
<evidence type="ECO:0000259" key="5">
    <source>
        <dbReference type="PROSITE" id="PS50090"/>
    </source>
</evidence>
<dbReference type="InterPro" id="IPR001005">
    <property type="entry name" value="SANT/Myb"/>
</dbReference>
<name>V4A275_LOTGI</name>
<dbReference type="InterPro" id="IPR017930">
    <property type="entry name" value="Myb_dom"/>
</dbReference>
<feature type="region of interest" description="Disordered" evidence="4">
    <location>
        <begin position="1"/>
        <end position="48"/>
    </location>
</feature>
<dbReference type="InterPro" id="IPR051651">
    <property type="entry name" value="DMTF1_DNA-bind_reg"/>
</dbReference>
<dbReference type="PANTHER" id="PTHR46380:SF2">
    <property type="entry name" value="CYCLIN-D-BINDING MYB-LIKE TRANSCRIPTION FACTOR 1"/>
    <property type="match status" value="1"/>
</dbReference>
<dbReference type="CTD" id="20229816"/>
<gene>
    <name evidence="7" type="ORF">LOTGIDRAFT_104060</name>
</gene>
<sequence>MLAISAPSSADLLTDEETISATSSETGTLLKGGTGKSPERKISKQSKNSCSKEDVTQAWFTTRDDKNNLQSHGHTWKQGQWTKSEVDLLKKNIEEYCAERGIEDATEIIFQMSKDERKDFYRTIAKGLERPLFSVYRRVTRMYDQKNHVGRYSPEEMEKLRDLRVTFGNDWISIGTALGRSASSVKDKCRLMKDKCNSGKWLLEEEKRLTAAVHDLAKKKPGEQVTSGLSWALVAEQVGSRSEKQCRTKWLNYLNWKEVGGTEWTRQDDVQLILRLSDLDVENESDIDWNELCQGWPSARSPQWLRGKWWSLKRHINNYQNLSF</sequence>
<keyword evidence="8" id="KW-1185">Reference proteome</keyword>
<organism evidence="7 8">
    <name type="scientific">Lottia gigantea</name>
    <name type="common">Giant owl limpet</name>
    <dbReference type="NCBI Taxonomy" id="225164"/>
    <lineage>
        <taxon>Eukaryota</taxon>
        <taxon>Metazoa</taxon>
        <taxon>Spiralia</taxon>
        <taxon>Lophotrochozoa</taxon>
        <taxon>Mollusca</taxon>
        <taxon>Gastropoda</taxon>
        <taxon>Patellogastropoda</taxon>
        <taxon>Lottioidea</taxon>
        <taxon>Lottiidae</taxon>
        <taxon>Lottia</taxon>
    </lineage>
</organism>
<dbReference type="Pfam" id="PF20588">
    <property type="entry name" value="DMTF1_N"/>
    <property type="match status" value="1"/>
</dbReference>
<dbReference type="KEGG" id="lgi:LOTGIDRAFT_104060"/>
<dbReference type="OrthoDB" id="39591at2759"/>
<dbReference type="STRING" id="225164.V4A275"/>
<dbReference type="PANTHER" id="PTHR46380">
    <property type="entry name" value="CYCLIN-D-BINDING MYB-LIKE TRANSCRIPTION FACTOR 1"/>
    <property type="match status" value="1"/>
</dbReference>
<dbReference type="FunFam" id="1.10.10.60:FF:000139">
    <property type="entry name" value="cyclin-D-binding Myb-like transcription factor 1 isoform X2"/>
    <property type="match status" value="1"/>
</dbReference>
<evidence type="ECO:0000256" key="1">
    <source>
        <dbReference type="ARBA" id="ARBA00004123"/>
    </source>
</evidence>
<dbReference type="Gene3D" id="1.10.10.60">
    <property type="entry name" value="Homeodomain-like"/>
    <property type="match status" value="2"/>
</dbReference>